<dbReference type="RefSeq" id="WP_008859476.1">
    <property type="nucleotide sequence ID" value="NZ_JH591187.1"/>
</dbReference>
<protein>
    <recommendedName>
        <fullName evidence="4">Glucose-6-phosphate isomerase</fullName>
        <ecNumber evidence="4">5.3.1.9</ecNumber>
    </recommendedName>
</protein>
<comment type="catalytic activity">
    <reaction evidence="4">
        <text>alpha-D-glucose 6-phosphate = beta-D-fructose 6-phosphate</text>
        <dbReference type="Rhea" id="RHEA:11816"/>
        <dbReference type="ChEBI" id="CHEBI:57634"/>
        <dbReference type="ChEBI" id="CHEBI:58225"/>
        <dbReference type="EC" id="5.3.1.9"/>
    </reaction>
</comment>
<keyword evidence="2 4" id="KW-0324">Glycolysis</keyword>
<keyword evidence="5" id="KW-0812">Transmembrane</keyword>
<comment type="caution">
    <text evidence="6">The sequence shown here is derived from an EMBL/GenBank/DDBJ whole genome shotgun (WGS) entry which is preliminary data.</text>
</comment>
<evidence type="ECO:0000256" key="4">
    <source>
        <dbReference type="RuleBase" id="RU000612"/>
    </source>
</evidence>
<dbReference type="PROSITE" id="PS51463">
    <property type="entry name" value="P_GLUCOSE_ISOMERASE_3"/>
    <property type="match status" value="1"/>
</dbReference>
<name>H1D042_9FIRM</name>
<evidence type="ECO:0000256" key="3">
    <source>
        <dbReference type="ARBA" id="ARBA00023235"/>
    </source>
</evidence>
<dbReference type="InterPro" id="IPR001672">
    <property type="entry name" value="G6P_Isomerase"/>
</dbReference>
<dbReference type="EC" id="5.3.1.9" evidence="4"/>
<dbReference type="Proteomes" id="UP000003277">
    <property type="component" value="Unassembled WGS sequence"/>
</dbReference>
<dbReference type="EMBL" id="ADLT01000022">
    <property type="protein sequence ID" value="EHO63092.1"/>
    <property type="molecule type" value="Genomic_DNA"/>
</dbReference>
<evidence type="ECO:0000256" key="5">
    <source>
        <dbReference type="SAM" id="Phobius"/>
    </source>
</evidence>
<dbReference type="GO" id="GO:0048029">
    <property type="term" value="F:monosaccharide binding"/>
    <property type="evidence" value="ECO:0007669"/>
    <property type="project" value="TreeGrafter"/>
</dbReference>
<gene>
    <name evidence="6" type="ORF">HMPREF9453_00980</name>
</gene>
<keyword evidence="7" id="KW-1185">Reference proteome</keyword>
<dbReference type="AlphaFoldDB" id="H1D042"/>
<organism evidence="6 7">
    <name type="scientific">Dialister succinatiphilus YIT 11850</name>
    <dbReference type="NCBI Taxonomy" id="742743"/>
    <lineage>
        <taxon>Bacteria</taxon>
        <taxon>Bacillati</taxon>
        <taxon>Bacillota</taxon>
        <taxon>Negativicutes</taxon>
        <taxon>Veillonellales</taxon>
        <taxon>Veillonellaceae</taxon>
        <taxon>Dialister</taxon>
    </lineage>
</organism>
<keyword evidence="5" id="KW-0472">Membrane</keyword>
<dbReference type="SUPFAM" id="SSF53697">
    <property type="entry name" value="SIS domain"/>
    <property type="match status" value="1"/>
</dbReference>
<keyword evidence="5" id="KW-1133">Transmembrane helix</keyword>
<dbReference type="GO" id="GO:0005829">
    <property type="term" value="C:cytosol"/>
    <property type="evidence" value="ECO:0007669"/>
    <property type="project" value="TreeGrafter"/>
</dbReference>
<evidence type="ECO:0000313" key="6">
    <source>
        <dbReference type="EMBL" id="EHO63092.1"/>
    </source>
</evidence>
<dbReference type="GO" id="GO:0097367">
    <property type="term" value="F:carbohydrate derivative binding"/>
    <property type="evidence" value="ECO:0007669"/>
    <property type="project" value="InterPro"/>
</dbReference>
<evidence type="ECO:0000313" key="7">
    <source>
        <dbReference type="Proteomes" id="UP000003277"/>
    </source>
</evidence>
<keyword evidence="3 4" id="KW-0413">Isomerase</keyword>
<accession>H1D042</accession>
<feature type="transmembrane region" description="Helical" evidence="5">
    <location>
        <begin position="418"/>
        <end position="439"/>
    </location>
</feature>
<dbReference type="GO" id="GO:0006096">
    <property type="term" value="P:glycolytic process"/>
    <property type="evidence" value="ECO:0007669"/>
    <property type="project" value="UniProtKB-UniPathway"/>
</dbReference>
<dbReference type="GO" id="GO:0051156">
    <property type="term" value="P:glucose 6-phosphate metabolic process"/>
    <property type="evidence" value="ECO:0007669"/>
    <property type="project" value="TreeGrafter"/>
</dbReference>
<dbReference type="GO" id="GO:0004347">
    <property type="term" value="F:glucose-6-phosphate isomerase activity"/>
    <property type="evidence" value="ECO:0007669"/>
    <property type="project" value="UniProtKB-EC"/>
</dbReference>
<sequence length="463" mass="51913">MTIQNELDIDIRNLLGNPWSVKEGDLKNMEDRIHQAGRSLTELRKSGKGPDGSLVLFPRLPYILEEERLMSKEEREHLSHVHELSKASDILISIGIGGSYLGNQMLFDVFCGPYWNMMSREERQGFPQVFFAGQNMDPHGLLQLAEEVERQSRRLGRKCRVLLLVISKSGTTIEPSSALKALRTILAPFADLSLLAITDKEKGTLRHYANEHHLPCFTVPDGIGGRFSELSQVGLVFARLIGVDIEALLSGARMVEEACQSEKAEENPALLLASLKYAASRKYGTAAEIIMPYGDTLRSFGWWYAQLLGESLGKKYDIRGREIHYGRIPVAAVGTTDMHSLTQEHQQGAKNKLVQFISVKESRSTLSVPCEEGGEKGMVPMDYMLESARKANEKALACEGRMSCSIHIRKITPFHMGALMYFFFLTIAYEGALAGINAYDQPGVEDYKKILHQDIREYIVRNK</sequence>
<comment type="pathway">
    <text evidence="4">Carbohydrate degradation; glycolysis; D-glyceraldehyde 3-phosphate and glycerone phosphate from D-glucose: step 2/4.</text>
</comment>
<reference evidence="6 7" key="1">
    <citation type="submission" date="2011-11" db="EMBL/GenBank/DDBJ databases">
        <title>The Genome Sequence of Dialister succinatiphilus YIT 11850.</title>
        <authorList>
            <consortium name="The Broad Institute Genome Sequencing Platform"/>
            <person name="Earl A."/>
            <person name="Ward D."/>
            <person name="Feldgarden M."/>
            <person name="Gevers D."/>
            <person name="Morotomi M."/>
            <person name="Young S.K."/>
            <person name="Zeng Q."/>
            <person name="Gargeya S."/>
            <person name="Fitzgerald M."/>
            <person name="Haas B."/>
            <person name="Abouelleil A."/>
            <person name="Alvarado L."/>
            <person name="Arachchi H.M."/>
            <person name="Berlin A."/>
            <person name="Brown A."/>
            <person name="Chapman S.B."/>
            <person name="Dunbar C."/>
            <person name="Gearin G."/>
            <person name="Goldberg J."/>
            <person name="Griggs A."/>
            <person name="Gujja S."/>
            <person name="Heiman D."/>
            <person name="Howarth C."/>
            <person name="Lui A."/>
            <person name="MacDonald P.J.P."/>
            <person name="Montmayeur A."/>
            <person name="Murphy C."/>
            <person name="Neiman D."/>
            <person name="Pearson M."/>
            <person name="Priest M."/>
            <person name="Roberts A."/>
            <person name="Saif S."/>
            <person name="Shea T."/>
            <person name="Sisk P."/>
            <person name="Stolte C."/>
            <person name="Sykes S."/>
            <person name="Wortman J."/>
            <person name="Nusbaum C."/>
            <person name="Birren B."/>
        </authorList>
    </citation>
    <scope>NUCLEOTIDE SEQUENCE [LARGE SCALE GENOMIC DNA]</scope>
    <source>
        <strain evidence="6 7">YIT 11850</strain>
    </source>
</reference>
<dbReference type="GO" id="GO:0006094">
    <property type="term" value="P:gluconeogenesis"/>
    <property type="evidence" value="ECO:0007669"/>
    <property type="project" value="UniProtKB-KW"/>
</dbReference>
<proteinExistence type="inferred from homology"/>
<dbReference type="CDD" id="cd05016">
    <property type="entry name" value="SIS_PGI_2"/>
    <property type="match status" value="1"/>
</dbReference>
<dbReference type="PANTHER" id="PTHR11469:SF1">
    <property type="entry name" value="GLUCOSE-6-PHOSPHATE ISOMERASE"/>
    <property type="match status" value="1"/>
</dbReference>
<dbReference type="UniPathway" id="UPA00109">
    <property type="reaction ID" value="UER00181"/>
</dbReference>
<dbReference type="STRING" id="742743.HMPREF9453_00980"/>
<dbReference type="InterPro" id="IPR035482">
    <property type="entry name" value="SIS_PGI_2"/>
</dbReference>
<dbReference type="PANTHER" id="PTHR11469">
    <property type="entry name" value="GLUCOSE-6-PHOSPHATE ISOMERASE"/>
    <property type="match status" value="1"/>
</dbReference>
<evidence type="ECO:0000256" key="2">
    <source>
        <dbReference type="ARBA" id="ARBA00023152"/>
    </source>
</evidence>
<dbReference type="InterPro" id="IPR046348">
    <property type="entry name" value="SIS_dom_sf"/>
</dbReference>
<dbReference type="Pfam" id="PF00342">
    <property type="entry name" value="PGI"/>
    <property type="match status" value="2"/>
</dbReference>
<dbReference type="PATRIC" id="fig|742743.3.peg.1006"/>
<evidence type="ECO:0000256" key="1">
    <source>
        <dbReference type="ARBA" id="ARBA00022432"/>
    </source>
</evidence>
<dbReference type="eggNOG" id="COG0166">
    <property type="taxonomic scope" value="Bacteria"/>
</dbReference>
<dbReference type="HOGENOM" id="CLU_037303_1_0_9"/>
<comment type="similarity">
    <text evidence="4">Belongs to the GPI family.</text>
</comment>
<keyword evidence="1 4" id="KW-0312">Gluconeogenesis</keyword>
<dbReference type="Gene3D" id="3.40.50.10490">
    <property type="entry name" value="Glucose-6-phosphate isomerase like protein, domain 1"/>
    <property type="match status" value="2"/>
</dbReference>
<dbReference type="PRINTS" id="PR00662">
    <property type="entry name" value="G6PISOMERASE"/>
</dbReference>
<dbReference type="OrthoDB" id="140919at2"/>